<keyword evidence="11" id="KW-0967">Endosome</keyword>
<evidence type="ECO:0000256" key="2">
    <source>
        <dbReference type="ARBA" id="ARBA00004236"/>
    </source>
</evidence>
<comment type="subcellular location">
    <subcellularLocation>
        <location evidence="2">Cell membrane</location>
    </subcellularLocation>
    <subcellularLocation>
        <location evidence="4">Cytoplasm</location>
        <location evidence="4">Cytosol</location>
    </subcellularLocation>
    <subcellularLocation>
        <location evidence="1">Early endosome membrane</location>
    </subcellularLocation>
    <subcellularLocation>
        <location evidence="5">Endoplasmic reticulum membrane</location>
    </subcellularLocation>
    <subcellularLocation>
        <location evidence="3">Golgi apparatus membrane</location>
        <topology evidence="3">Peripheral membrane protein</topology>
    </subcellularLocation>
    <subcellularLocation>
        <location evidence="19">Membrane</location>
        <topology evidence="19">Peripheral membrane protein</topology>
    </subcellularLocation>
</comment>
<keyword evidence="17 19" id="KW-0472">Membrane</keyword>
<evidence type="ECO:0000313" key="21">
    <source>
        <dbReference type="EMBL" id="NXU60929.1"/>
    </source>
</evidence>
<keyword evidence="9 19" id="KW-0808">Transferase</keyword>
<dbReference type="GO" id="GO:0005789">
    <property type="term" value="C:endoplasmic reticulum membrane"/>
    <property type="evidence" value="ECO:0007669"/>
    <property type="project" value="UniProtKB-SubCell"/>
</dbReference>
<dbReference type="PANTHER" id="PTHR12865">
    <property type="entry name" value="PHOSPHATIDYLINOSITOL 4-KINASE TYPE-II"/>
    <property type="match status" value="1"/>
</dbReference>
<evidence type="ECO:0000259" key="20">
    <source>
        <dbReference type="PROSITE" id="PS50290"/>
    </source>
</evidence>
<evidence type="ECO:0000256" key="4">
    <source>
        <dbReference type="ARBA" id="ARBA00004514"/>
    </source>
</evidence>
<evidence type="ECO:0000256" key="10">
    <source>
        <dbReference type="ARBA" id="ARBA00022741"/>
    </source>
</evidence>
<dbReference type="GO" id="GO:0004430">
    <property type="term" value="F:1-phosphatidylinositol 4-kinase activity"/>
    <property type="evidence" value="ECO:0007669"/>
    <property type="project" value="UniProtKB-UniRule"/>
</dbReference>
<dbReference type="AlphaFoldDB" id="A0A7L3M2Z9"/>
<evidence type="ECO:0000256" key="14">
    <source>
        <dbReference type="ARBA" id="ARBA00022840"/>
    </source>
</evidence>
<evidence type="ECO:0000256" key="3">
    <source>
        <dbReference type="ARBA" id="ARBA00004395"/>
    </source>
</evidence>
<dbReference type="InterPro" id="IPR039756">
    <property type="entry name" value="Lsb6/PI4K2"/>
</dbReference>
<dbReference type="GO" id="GO:0005765">
    <property type="term" value="C:lysosomal membrane"/>
    <property type="evidence" value="ECO:0007669"/>
    <property type="project" value="TreeGrafter"/>
</dbReference>
<keyword evidence="7" id="KW-1003">Cell membrane</keyword>
<protein>
    <recommendedName>
        <fullName evidence="19">Phosphatidylinositol 4-kinase type 2</fullName>
        <ecNumber evidence="19">2.7.1.67</ecNumber>
    </recommendedName>
</protein>
<accession>A0A7L3M2Z9</accession>
<keyword evidence="22" id="KW-1185">Reference proteome</keyword>
<evidence type="ECO:0000256" key="5">
    <source>
        <dbReference type="ARBA" id="ARBA00004586"/>
    </source>
</evidence>
<reference evidence="21 22" key="1">
    <citation type="submission" date="2019-09" db="EMBL/GenBank/DDBJ databases">
        <title>Bird 10,000 Genomes (B10K) Project - Family phase.</title>
        <authorList>
            <person name="Zhang G."/>
        </authorList>
    </citation>
    <scope>NUCLEOTIDE SEQUENCE [LARGE SCALE GENOMIC DNA]</scope>
    <source>
        <strain evidence="21">B10K-DU-029-69</strain>
        <tissue evidence="21">Muscle</tissue>
    </source>
</reference>
<evidence type="ECO:0000256" key="12">
    <source>
        <dbReference type="ARBA" id="ARBA00022777"/>
    </source>
</evidence>
<evidence type="ECO:0000256" key="1">
    <source>
        <dbReference type="ARBA" id="ARBA00004146"/>
    </source>
</evidence>
<keyword evidence="10 19" id="KW-0547">Nucleotide-binding</keyword>
<dbReference type="OrthoDB" id="3349449at2759"/>
<feature type="non-terminal residue" evidence="21">
    <location>
        <position position="1"/>
    </location>
</feature>
<dbReference type="GO" id="GO:0005524">
    <property type="term" value="F:ATP binding"/>
    <property type="evidence" value="ECO:0007669"/>
    <property type="project" value="UniProtKB-UniRule"/>
</dbReference>
<dbReference type="GO" id="GO:0000139">
    <property type="term" value="C:Golgi membrane"/>
    <property type="evidence" value="ECO:0007669"/>
    <property type="project" value="UniProtKB-SubCell"/>
</dbReference>
<dbReference type="InterPro" id="IPR000403">
    <property type="entry name" value="PI3/4_kinase_cat_dom"/>
</dbReference>
<name>A0A7L3M2Z9_9PASS</name>
<evidence type="ECO:0000313" key="22">
    <source>
        <dbReference type="Proteomes" id="UP000558460"/>
    </source>
</evidence>
<evidence type="ECO:0000256" key="13">
    <source>
        <dbReference type="ARBA" id="ARBA00022824"/>
    </source>
</evidence>
<dbReference type="Proteomes" id="UP000558460">
    <property type="component" value="Unassembled WGS sequence"/>
</dbReference>
<proteinExistence type="inferred from homology"/>
<comment type="catalytic activity">
    <reaction evidence="18">
        <text>a 1,2-diacyl-sn-glycero-3-phospho-(1D-myo-inositol) + ATP = a 1,2-diacyl-sn-glycero-3-phospho-(1D-myo-inositol 4-phosphate) + ADP + H(+)</text>
        <dbReference type="Rhea" id="RHEA:19877"/>
        <dbReference type="ChEBI" id="CHEBI:15378"/>
        <dbReference type="ChEBI" id="CHEBI:30616"/>
        <dbReference type="ChEBI" id="CHEBI:57880"/>
        <dbReference type="ChEBI" id="CHEBI:58178"/>
        <dbReference type="ChEBI" id="CHEBI:456216"/>
        <dbReference type="EC" id="2.7.1.67"/>
    </reaction>
    <physiologicalReaction direction="left-to-right" evidence="18">
        <dbReference type="Rhea" id="RHEA:19878"/>
    </physiologicalReaction>
</comment>
<dbReference type="PROSITE" id="PS50290">
    <property type="entry name" value="PI3_4_KINASE_3"/>
    <property type="match status" value="1"/>
</dbReference>
<evidence type="ECO:0000256" key="15">
    <source>
        <dbReference type="ARBA" id="ARBA00023034"/>
    </source>
</evidence>
<feature type="non-terminal residue" evidence="21">
    <location>
        <position position="203"/>
    </location>
</feature>
<evidence type="ECO:0000256" key="6">
    <source>
        <dbReference type="ARBA" id="ARBA00008941"/>
    </source>
</evidence>
<keyword evidence="13" id="KW-0256">Endoplasmic reticulum</keyword>
<evidence type="ECO:0000256" key="17">
    <source>
        <dbReference type="ARBA" id="ARBA00023136"/>
    </source>
</evidence>
<comment type="caution">
    <text evidence="21">The sequence shown here is derived from an EMBL/GenBank/DDBJ whole genome shotgun (WGS) entry which is preliminary data.</text>
</comment>
<dbReference type="EC" id="2.7.1.67" evidence="19"/>
<keyword evidence="15" id="KW-0333">Golgi apparatus</keyword>
<dbReference type="GO" id="GO:0005802">
    <property type="term" value="C:trans-Golgi network"/>
    <property type="evidence" value="ECO:0007669"/>
    <property type="project" value="TreeGrafter"/>
</dbReference>
<dbReference type="Pfam" id="PF00454">
    <property type="entry name" value="PI3_PI4_kinase"/>
    <property type="match status" value="1"/>
</dbReference>
<dbReference type="GO" id="GO:0005829">
    <property type="term" value="C:cytosol"/>
    <property type="evidence" value="ECO:0007669"/>
    <property type="project" value="UniProtKB-SubCell"/>
</dbReference>
<evidence type="ECO:0000256" key="11">
    <source>
        <dbReference type="ARBA" id="ARBA00022753"/>
    </source>
</evidence>
<evidence type="ECO:0000256" key="19">
    <source>
        <dbReference type="RuleBase" id="RU367084"/>
    </source>
</evidence>
<evidence type="ECO:0000256" key="9">
    <source>
        <dbReference type="ARBA" id="ARBA00022679"/>
    </source>
</evidence>
<dbReference type="EMBL" id="VZUA01014111">
    <property type="protein sequence ID" value="NXU60929.1"/>
    <property type="molecule type" value="Genomic_DNA"/>
</dbReference>
<organism evidence="21 22">
    <name type="scientific">Horornis vulcanius</name>
    <dbReference type="NCBI Taxonomy" id="2585811"/>
    <lineage>
        <taxon>Eukaryota</taxon>
        <taxon>Metazoa</taxon>
        <taxon>Chordata</taxon>
        <taxon>Craniata</taxon>
        <taxon>Vertebrata</taxon>
        <taxon>Euteleostomi</taxon>
        <taxon>Archelosauria</taxon>
        <taxon>Archosauria</taxon>
        <taxon>Dinosauria</taxon>
        <taxon>Saurischia</taxon>
        <taxon>Theropoda</taxon>
        <taxon>Coelurosauria</taxon>
        <taxon>Aves</taxon>
        <taxon>Neognathae</taxon>
        <taxon>Neoaves</taxon>
        <taxon>Telluraves</taxon>
        <taxon>Australaves</taxon>
        <taxon>Passeriformes</taxon>
        <taxon>Sylvioidea</taxon>
        <taxon>Scotocercidae</taxon>
        <taxon>Horornis</taxon>
    </lineage>
</organism>
<comment type="similarity">
    <text evidence="6 19">Belongs to the PI3/PI4-kinase family. Type II PI4K subfamily.</text>
</comment>
<sequence length="203" mass="23886">QVGSFQLFVEGYKEADYWLRKFEADPLPENTRKEFQSQFERLVILDYDSQWTITKESVKIAAIDNGLAFPFKHPDEWRACKYVFFNHFPFETKVPFSQETRDLVLPRLSDMNFVQDLCEDLYELFKTDKGFDKATFENQMSVMRGQILNLTQALKDEKSPIQLVQMPRVIVERSSTGSQGRIVHLSNAFTQTFHSRKPFFSSW</sequence>
<evidence type="ECO:0000256" key="16">
    <source>
        <dbReference type="ARBA" id="ARBA00023098"/>
    </source>
</evidence>
<gene>
    <name evidence="21" type="primary">Pi4k2b</name>
    <name evidence="21" type="ORF">HORVUL_R06197</name>
</gene>
<evidence type="ECO:0000256" key="18">
    <source>
        <dbReference type="ARBA" id="ARBA00036767"/>
    </source>
</evidence>
<dbReference type="GO" id="GO:0007030">
    <property type="term" value="P:Golgi organization"/>
    <property type="evidence" value="ECO:0007669"/>
    <property type="project" value="TreeGrafter"/>
</dbReference>
<dbReference type="GO" id="GO:0005886">
    <property type="term" value="C:plasma membrane"/>
    <property type="evidence" value="ECO:0007669"/>
    <property type="project" value="UniProtKB-SubCell"/>
</dbReference>
<keyword evidence="12 19" id="KW-0418">Kinase</keyword>
<dbReference type="GO" id="GO:0007032">
    <property type="term" value="P:endosome organization"/>
    <property type="evidence" value="ECO:0007669"/>
    <property type="project" value="TreeGrafter"/>
</dbReference>
<dbReference type="GO" id="GO:0046854">
    <property type="term" value="P:phosphatidylinositol phosphate biosynthetic process"/>
    <property type="evidence" value="ECO:0007669"/>
    <property type="project" value="UniProtKB-UniRule"/>
</dbReference>
<dbReference type="PANTHER" id="PTHR12865:SF6">
    <property type="entry name" value="PHOSPHATIDYLINOSITOL 4-KINASE TYPE 2-BETA"/>
    <property type="match status" value="1"/>
</dbReference>
<feature type="domain" description="PI3K/PI4K catalytic" evidence="20">
    <location>
        <begin position="1"/>
        <end position="173"/>
    </location>
</feature>
<keyword evidence="14 19" id="KW-0067">ATP-binding</keyword>
<evidence type="ECO:0000256" key="8">
    <source>
        <dbReference type="ARBA" id="ARBA00022490"/>
    </source>
</evidence>
<keyword evidence="8" id="KW-0963">Cytoplasm</keyword>
<evidence type="ECO:0000256" key="7">
    <source>
        <dbReference type="ARBA" id="ARBA00022475"/>
    </source>
</evidence>
<keyword evidence="16" id="KW-0443">Lipid metabolism</keyword>
<dbReference type="GO" id="GO:0031901">
    <property type="term" value="C:early endosome membrane"/>
    <property type="evidence" value="ECO:0007669"/>
    <property type="project" value="UniProtKB-SubCell"/>
</dbReference>